<dbReference type="Proteomes" id="UP001596620">
    <property type="component" value="Unassembled WGS sequence"/>
</dbReference>
<feature type="region of interest" description="Disordered" evidence="1">
    <location>
        <begin position="374"/>
        <end position="395"/>
    </location>
</feature>
<proteinExistence type="predicted"/>
<reference evidence="3" key="1">
    <citation type="journal article" date="2019" name="Int. J. Syst. Evol. Microbiol.">
        <title>The Global Catalogue of Microorganisms (GCM) 10K type strain sequencing project: providing services to taxonomists for standard genome sequencing and annotation.</title>
        <authorList>
            <consortium name="The Broad Institute Genomics Platform"/>
            <consortium name="The Broad Institute Genome Sequencing Center for Infectious Disease"/>
            <person name="Wu L."/>
            <person name="Ma J."/>
        </authorList>
    </citation>
    <scope>NUCLEOTIDE SEQUENCE [LARGE SCALE GENOMIC DNA]</scope>
    <source>
        <strain evidence="3">JCM 30234</strain>
    </source>
</reference>
<comment type="caution">
    <text evidence="2">The sequence shown here is derived from an EMBL/GenBank/DDBJ whole genome shotgun (WGS) entry which is preliminary data.</text>
</comment>
<feature type="compositionally biased region" description="Basic and acidic residues" evidence="1">
    <location>
        <begin position="374"/>
        <end position="385"/>
    </location>
</feature>
<accession>A0ABW2UWM5</accession>
<organism evidence="2 3">
    <name type="scientific">Lentibacillus kimchii</name>
    <dbReference type="NCBI Taxonomy" id="1542911"/>
    <lineage>
        <taxon>Bacteria</taxon>
        <taxon>Bacillati</taxon>
        <taxon>Bacillota</taxon>
        <taxon>Bacilli</taxon>
        <taxon>Bacillales</taxon>
        <taxon>Bacillaceae</taxon>
        <taxon>Lentibacillus</taxon>
    </lineage>
</organism>
<evidence type="ECO:0000256" key="1">
    <source>
        <dbReference type="SAM" id="MobiDB-lite"/>
    </source>
</evidence>
<dbReference type="RefSeq" id="WP_382361656.1">
    <property type="nucleotide sequence ID" value="NZ_JBHTGR010000057.1"/>
</dbReference>
<evidence type="ECO:0000313" key="3">
    <source>
        <dbReference type="Proteomes" id="UP001596620"/>
    </source>
</evidence>
<dbReference type="Pfam" id="PF04860">
    <property type="entry name" value="Phage_portal"/>
    <property type="match status" value="1"/>
</dbReference>
<dbReference type="InterPro" id="IPR006944">
    <property type="entry name" value="Phage/GTA_portal"/>
</dbReference>
<keyword evidence="3" id="KW-1185">Reference proteome</keyword>
<protein>
    <submittedName>
        <fullName evidence="2">Phage portal protein</fullName>
    </submittedName>
</protein>
<gene>
    <name evidence="2" type="ORF">ACFQU8_14085</name>
</gene>
<evidence type="ECO:0000313" key="2">
    <source>
        <dbReference type="EMBL" id="MFC7748317.1"/>
    </source>
</evidence>
<sequence length="395" mass="45157">MGFKDMFKRKDDKVKTTENFKMITSNQNGFFNWNGNLYKSDIVRSAIRPKVQAIGKATGTHVQERSDGDKHNPHAHIRFLLDEPNPYMTGQVLQEKLITQLELNNNAFAYINRDENGTPIELYPIVPMGVQVVTDENNVLYLRFTRDNGQVVTFKYSDIIHLRKDFNSDELFGSSNGEALANLMEVVNTTDQGVTKAVKNSNVIQWLLKFNTAMRQEDIKKNTKQFINDFMDIDNEDGAVGAAGIDSKTEAHRVTNDSYVPEHESIDIFVNRIYAFFNTNKNIVTGQYTEDQWVAYSESNIVPVLKQMSEEYTRKLFNRRQRARGHKIVFNSESLSFASMETKLGLTELVDRGAMSINEFRRILNMPPVAHGDEYVRRLDTRPVQEDNSGNGGDN</sequence>
<name>A0ABW2UWM5_9BACI</name>
<dbReference type="EMBL" id="JBHTGR010000057">
    <property type="protein sequence ID" value="MFC7748317.1"/>
    <property type="molecule type" value="Genomic_DNA"/>
</dbReference>